<evidence type="ECO:0000313" key="1">
    <source>
        <dbReference type="EMBL" id="SEN30823.1"/>
    </source>
</evidence>
<protein>
    <submittedName>
        <fullName evidence="1">Outer membrane lipoprotein</fullName>
    </submittedName>
</protein>
<gene>
    <name evidence="1" type="ORF">SAMN05216325_11330</name>
</gene>
<sequence>MKIYLIVISLLFSACTTLPPAFDSTDVQELTYAQVKADAEQYEDVLVKWGGVVTDLREVEGGSLMQVMFYPLDYYDRPDIDKPSEGYFLLKSEKKLDPKIYFTSREVVAIGTIEGRSDYAATYGSAGLPLINAVSIHPWPIAYRENYYYYCPTCYFKQLFW</sequence>
<dbReference type="PANTHER" id="PTHR37530">
    <property type="entry name" value="OUTER MEMBRANE PROTEIN SLP"/>
    <property type="match status" value="1"/>
</dbReference>
<dbReference type="STRING" id="917.SAMN05216326_10213"/>
<evidence type="ECO:0000313" key="2">
    <source>
        <dbReference type="Proteomes" id="UP000199459"/>
    </source>
</evidence>
<dbReference type="OrthoDB" id="5295757at2"/>
<dbReference type="EMBL" id="FOCP01000013">
    <property type="protein sequence ID" value="SEN30823.1"/>
    <property type="molecule type" value="Genomic_DNA"/>
</dbReference>
<dbReference type="AlphaFoldDB" id="A0A1H8FGF8"/>
<name>A0A1H8FGF8_9PROT</name>
<organism evidence="1 2">
    <name type="scientific">Nitrosomonas marina</name>
    <dbReference type="NCBI Taxonomy" id="917"/>
    <lineage>
        <taxon>Bacteria</taxon>
        <taxon>Pseudomonadati</taxon>
        <taxon>Pseudomonadota</taxon>
        <taxon>Betaproteobacteria</taxon>
        <taxon>Nitrosomonadales</taxon>
        <taxon>Nitrosomonadaceae</taxon>
        <taxon>Nitrosomonas</taxon>
    </lineage>
</organism>
<dbReference type="RefSeq" id="WP_090632346.1">
    <property type="nucleotide sequence ID" value="NZ_FOCP01000013.1"/>
</dbReference>
<dbReference type="GO" id="GO:0019867">
    <property type="term" value="C:outer membrane"/>
    <property type="evidence" value="ECO:0007669"/>
    <property type="project" value="InterPro"/>
</dbReference>
<accession>A0A1H8FGF8</accession>
<dbReference type="InterPro" id="IPR004658">
    <property type="entry name" value="OMP_Slp"/>
</dbReference>
<dbReference type="PANTHER" id="PTHR37530:SF1">
    <property type="entry name" value="OUTER MEMBRANE PROTEIN SLP"/>
    <property type="match status" value="1"/>
</dbReference>
<reference evidence="1 2" key="1">
    <citation type="submission" date="2016-10" db="EMBL/GenBank/DDBJ databases">
        <authorList>
            <person name="de Groot N.N."/>
        </authorList>
    </citation>
    <scope>NUCLEOTIDE SEQUENCE [LARGE SCALE GENOMIC DNA]</scope>
    <source>
        <strain evidence="1 2">Nm22</strain>
    </source>
</reference>
<dbReference type="Pfam" id="PF03843">
    <property type="entry name" value="Slp"/>
    <property type="match status" value="1"/>
</dbReference>
<keyword evidence="1" id="KW-0449">Lipoprotein</keyword>
<dbReference type="PROSITE" id="PS51257">
    <property type="entry name" value="PROKAR_LIPOPROTEIN"/>
    <property type="match status" value="1"/>
</dbReference>
<proteinExistence type="predicted"/>
<dbReference type="Proteomes" id="UP000199459">
    <property type="component" value="Unassembled WGS sequence"/>
</dbReference>